<reference evidence="4 5" key="1">
    <citation type="journal article" date="2020" name="bioRxiv">
        <title>Whole genome comparisons of ergot fungi reveals the divergence and evolution of species within the genus Claviceps are the result of varying mechanisms driving genome evolution and host range expansion.</title>
        <authorList>
            <person name="Wyka S.A."/>
            <person name="Mondo S.J."/>
            <person name="Liu M."/>
            <person name="Dettman J."/>
            <person name="Nalam V."/>
            <person name="Broders K.D."/>
        </authorList>
    </citation>
    <scope>NUCLEOTIDE SEQUENCE [LARGE SCALE GENOMIC DNA]</scope>
    <source>
        <strain evidence="4 5">CCC 1485</strain>
    </source>
</reference>
<dbReference type="Pfam" id="PF12796">
    <property type="entry name" value="Ank_2"/>
    <property type="match status" value="2"/>
</dbReference>
<comment type="caution">
    <text evidence="4">The sequence shown here is derived from an EMBL/GenBank/DDBJ whole genome shotgun (WGS) entry which is preliminary data.</text>
</comment>
<proteinExistence type="predicted"/>
<evidence type="ECO:0000313" key="5">
    <source>
        <dbReference type="Proteomes" id="UP000706124"/>
    </source>
</evidence>
<protein>
    <submittedName>
        <fullName evidence="4">Uncharacterized protein</fullName>
    </submittedName>
</protein>
<dbReference type="PROSITE" id="PS50088">
    <property type="entry name" value="ANK_REPEAT"/>
    <property type="match status" value="1"/>
</dbReference>
<keyword evidence="2 3" id="KW-0040">ANK repeat</keyword>
<evidence type="ECO:0000256" key="3">
    <source>
        <dbReference type="PROSITE-ProRule" id="PRU00023"/>
    </source>
</evidence>
<dbReference type="Gene3D" id="1.25.40.20">
    <property type="entry name" value="Ankyrin repeat-containing domain"/>
    <property type="match status" value="1"/>
</dbReference>
<dbReference type="PROSITE" id="PS50297">
    <property type="entry name" value="ANK_REP_REGION"/>
    <property type="match status" value="1"/>
</dbReference>
<evidence type="ECO:0000313" key="4">
    <source>
        <dbReference type="EMBL" id="KAG5943811.1"/>
    </source>
</evidence>
<evidence type="ECO:0000256" key="1">
    <source>
        <dbReference type="ARBA" id="ARBA00022737"/>
    </source>
</evidence>
<dbReference type="InterPro" id="IPR002110">
    <property type="entry name" value="Ankyrin_rpt"/>
</dbReference>
<dbReference type="Proteomes" id="UP000706124">
    <property type="component" value="Unassembled WGS sequence"/>
</dbReference>
<feature type="repeat" description="ANK" evidence="3">
    <location>
        <begin position="387"/>
        <end position="413"/>
    </location>
</feature>
<accession>A0A9P7MFR2</accession>
<dbReference type="AlphaFoldDB" id="A0A9P7MFR2"/>
<dbReference type="GO" id="GO:0005737">
    <property type="term" value="C:cytoplasm"/>
    <property type="evidence" value="ECO:0007669"/>
    <property type="project" value="TreeGrafter"/>
</dbReference>
<dbReference type="SMART" id="SM00248">
    <property type="entry name" value="ANK"/>
    <property type="match status" value="5"/>
</dbReference>
<evidence type="ECO:0000256" key="2">
    <source>
        <dbReference type="ARBA" id="ARBA00023043"/>
    </source>
</evidence>
<name>A0A9P7MFR2_9HYPO</name>
<dbReference type="InterPro" id="IPR036770">
    <property type="entry name" value="Ankyrin_rpt-contain_sf"/>
</dbReference>
<organism evidence="4 5">
    <name type="scientific">Claviceps pazoutovae</name>
    <dbReference type="NCBI Taxonomy" id="1649127"/>
    <lineage>
        <taxon>Eukaryota</taxon>
        <taxon>Fungi</taxon>
        <taxon>Dikarya</taxon>
        <taxon>Ascomycota</taxon>
        <taxon>Pezizomycotina</taxon>
        <taxon>Sordariomycetes</taxon>
        <taxon>Hypocreomycetidae</taxon>
        <taxon>Hypocreales</taxon>
        <taxon>Clavicipitaceae</taxon>
        <taxon>Claviceps</taxon>
    </lineage>
</organism>
<gene>
    <name evidence="4" type="ORF">E4U60_006432</name>
</gene>
<dbReference type="PANTHER" id="PTHR24198:SF165">
    <property type="entry name" value="ANKYRIN REPEAT-CONTAINING PROTEIN-RELATED"/>
    <property type="match status" value="1"/>
</dbReference>
<sequence>MDISSFPIDIWNVIIEQLVIIIGIKNAVLLRRTSASFNAAIMNAICITQVVDIRDPCTPCIGLEMNPSLRGKIALVKSRSNTDATQDLLVVIDSVNRRLDMLTGDMDEISREKRHLAVAETVSSVNRTNYSMKKVYDAKWDAQNLFCGAVTIGDLRLVKFLMKERQTSQPSTDADDDTPYFSRPIIIAAGLGYLDIVRYLLKKGAREYIMSPCHRQGVNEAKLASHGLPSRLQFKLVGGLNNYDPVSVLSPLEAAIYGKHKHVVRELLLPEYRKSCSKVENLLCLIAAATADVEIVNLLLNAEEMVKLSDIRQLGQEMLWEAIKHDRNEIAQMLFDEGCVQFTPRATSPTRSSLYPFQWAAYLGRIDMMIFLIGQGANTERNEYEPRRYTPLEVAAMSGQEEAVGLLLDRDADPLLALWSATEHSQPRITKLLLDRFPNILNWDGGHVGRSALGNAVAAKNLRNITLLVQHGVSLNDGYKAQQRPIDEAKDGSGQWVVNHLLSLGAHDTREKVREEQWILTGLVLIEERTWQWISKY</sequence>
<dbReference type="SUPFAM" id="SSF48403">
    <property type="entry name" value="Ankyrin repeat"/>
    <property type="match status" value="2"/>
</dbReference>
<dbReference type="PANTHER" id="PTHR24198">
    <property type="entry name" value="ANKYRIN REPEAT AND PROTEIN KINASE DOMAIN-CONTAINING PROTEIN"/>
    <property type="match status" value="1"/>
</dbReference>
<keyword evidence="1" id="KW-0677">Repeat</keyword>
<dbReference type="OrthoDB" id="20872at2759"/>
<dbReference type="EMBL" id="SRPO01000062">
    <property type="protein sequence ID" value="KAG5943811.1"/>
    <property type="molecule type" value="Genomic_DNA"/>
</dbReference>
<keyword evidence="5" id="KW-1185">Reference proteome</keyword>